<sequence length="208" mass="23750">MHPRLEKKDNLKSRFTLNLRIVKVGDKWHQSPGERLTAMSKKAQASNSCAVLDRKWFMGYNHSRRISTHTPQTTLTSRSPRVSQNDMTWIDRTNCVTWALGLNLGLMRHSAMQETMSVYPPVSLGCECDWHAVLDRSPMPSGTDRQRSQSPCGRALFYLYERLSPAVIWDPSLMCIIFDSRAGSHEREAHRDKLFSGGYVSSDFNSDI</sequence>
<reference evidence="1" key="1">
    <citation type="journal article" date="2021" name="New Phytol.">
        <title>Evolutionary innovations through gain and loss of genes in the ectomycorrhizal Boletales.</title>
        <authorList>
            <person name="Wu G."/>
            <person name="Miyauchi S."/>
            <person name="Morin E."/>
            <person name="Kuo A."/>
            <person name="Drula E."/>
            <person name="Varga T."/>
            <person name="Kohler A."/>
            <person name="Feng B."/>
            <person name="Cao Y."/>
            <person name="Lipzen A."/>
            <person name="Daum C."/>
            <person name="Hundley H."/>
            <person name="Pangilinan J."/>
            <person name="Johnson J."/>
            <person name="Barry K."/>
            <person name="LaButti K."/>
            <person name="Ng V."/>
            <person name="Ahrendt S."/>
            <person name="Min B."/>
            <person name="Choi I.G."/>
            <person name="Park H."/>
            <person name="Plett J.M."/>
            <person name="Magnuson J."/>
            <person name="Spatafora J.W."/>
            <person name="Nagy L.G."/>
            <person name="Henrissat B."/>
            <person name="Grigoriev I.V."/>
            <person name="Yang Z.L."/>
            <person name="Xu J."/>
            <person name="Martin F.M."/>
        </authorList>
    </citation>
    <scope>NUCLEOTIDE SEQUENCE</scope>
    <source>
        <strain evidence="1">ATCC 28755</strain>
    </source>
</reference>
<dbReference type="Proteomes" id="UP000790377">
    <property type="component" value="Unassembled WGS sequence"/>
</dbReference>
<organism evidence="1 2">
    <name type="scientific">Hygrophoropsis aurantiaca</name>
    <dbReference type="NCBI Taxonomy" id="72124"/>
    <lineage>
        <taxon>Eukaryota</taxon>
        <taxon>Fungi</taxon>
        <taxon>Dikarya</taxon>
        <taxon>Basidiomycota</taxon>
        <taxon>Agaricomycotina</taxon>
        <taxon>Agaricomycetes</taxon>
        <taxon>Agaricomycetidae</taxon>
        <taxon>Boletales</taxon>
        <taxon>Coniophorineae</taxon>
        <taxon>Hygrophoropsidaceae</taxon>
        <taxon>Hygrophoropsis</taxon>
    </lineage>
</organism>
<evidence type="ECO:0000313" key="2">
    <source>
        <dbReference type="Proteomes" id="UP000790377"/>
    </source>
</evidence>
<proteinExistence type="predicted"/>
<evidence type="ECO:0000313" key="1">
    <source>
        <dbReference type="EMBL" id="KAH7910475.1"/>
    </source>
</evidence>
<keyword evidence="2" id="KW-1185">Reference proteome</keyword>
<protein>
    <submittedName>
        <fullName evidence="1">Uncharacterized protein</fullName>
    </submittedName>
</protein>
<name>A0ACB8AAZ1_9AGAM</name>
<accession>A0ACB8AAZ1</accession>
<dbReference type="EMBL" id="MU267712">
    <property type="protein sequence ID" value="KAH7910475.1"/>
    <property type="molecule type" value="Genomic_DNA"/>
</dbReference>
<comment type="caution">
    <text evidence="1">The sequence shown here is derived from an EMBL/GenBank/DDBJ whole genome shotgun (WGS) entry which is preliminary data.</text>
</comment>
<gene>
    <name evidence="1" type="ORF">BJ138DRAFT_104711</name>
</gene>